<feature type="domain" description="Rho-GAP" evidence="2">
    <location>
        <begin position="57"/>
        <end position="248"/>
    </location>
</feature>
<dbReference type="Gene3D" id="1.10.555.10">
    <property type="entry name" value="Rho GTPase activation protein"/>
    <property type="match status" value="1"/>
</dbReference>
<feature type="region of interest" description="Disordered" evidence="1">
    <location>
        <begin position="972"/>
        <end position="993"/>
    </location>
</feature>
<feature type="region of interest" description="Disordered" evidence="1">
    <location>
        <begin position="301"/>
        <end position="321"/>
    </location>
</feature>
<evidence type="ECO:0000259" key="2">
    <source>
        <dbReference type="PROSITE" id="PS50238"/>
    </source>
</evidence>
<dbReference type="AlphaFoldDB" id="A0A6P8RS40"/>
<dbReference type="RefSeq" id="XP_033808289.1">
    <property type="nucleotide sequence ID" value="XM_033952398.1"/>
</dbReference>
<dbReference type="PANTHER" id="PTHR15670">
    <property type="entry name" value="RHO GTPASE ACTIVATING PROTEIN 11A"/>
    <property type="match status" value="1"/>
</dbReference>
<dbReference type="GO" id="GO:0007165">
    <property type="term" value="P:signal transduction"/>
    <property type="evidence" value="ECO:0007669"/>
    <property type="project" value="InterPro"/>
</dbReference>
<dbReference type="FunCoup" id="A0A6P8RS40">
    <property type="interactions" value="2743"/>
</dbReference>
<dbReference type="InterPro" id="IPR008936">
    <property type="entry name" value="Rho_GTPase_activation_prot"/>
</dbReference>
<organism evidence="3 4">
    <name type="scientific">Geotrypetes seraphini</name>
    <name type="common">Gaboon caecilian</name>
    <name type="synonym">Caecilia seraphini</name>
    <dbReference type="NCBI Taxonomy" id="260995"/>
    <lineage>
        <taxon>Eukaryota</taxon>
        <taxon>Metazoa</taxon>
        <taxon>Chordata</taxon>
        <taxon>Craniata</taxon>
        <taxon>Vertebrata</taxon>
        <taxon>Euteleostomi</taxon>
        <taxon>Amphibia</taxon>
        <taxon>Gymnophiona</taxon>
        <taxon>Geotrypetes</taxon>
    </lineage>
</organism>
<dbReference type="CDD" id="cd04394">
    <property type="entry name" value="RhoGAP-ARHGAP11A"/>
    <property type="match status" value="1"/>
</dbReference>
<evidence type="ECO:0000256" key="1">
    <source>
        <dbReference type="SAM" id="MobiDB-lite"/>
    </source>
</evidence>
<feature type="compositionally biased region" description="Basic and acidic residues" evidence="1">
    <location>
        <begin position="475"/>
        <end position="484"/>
    </location>
</feature>
<evidence type="ECO:0000313" key="4">
    <source>
        <dbReference type="RefSeq" id="XP_033808289.1"/>
    </source>
</evidence>
<dbReference type="InterPro" id="IPR000198">
    <property type="entry name" value="RhoGAP_dom"/>
</dbReference>
<dbReference type="Pfam" id="PF00620">
    <property type="entry name" value="RhoGAP"/>
    <property type="match status" value="1"/>
</dbReference>
<dbReference type="GeneID" id="117363887"/>
<dbReference type="InterPro" id="IPR042869">
    <property type="entry name" value="ARHGAP11A/B"/>
</dbReference>
<dbReference type="OrthoDB" id="410651at2759"/>
<feature type="region of interest" description="Disordered" evidence="1">
    <location>
        <begin position="456"/>
        <end position="514"/>
    </location>
</feature>
<name>A0A6P8RS40_GEOSA</name>
<dbReference type="PROSITE" id="PS50238">
    <property type="entry name" value="RHOGAP"/>
    <property type="match status" value="1"/>
</dbReference>
<protein>
    <submittedName>
        <fullName evidence="4">Rho GTPase-activating protein 11A</fullName>
    </submittedName>
</protein>
<dbReference type="SUPFAM" id="SSF48350">
    <property type="entry name" value="GTPase activation domain, GAP"/>
    <property type="match status" value="1"/>
</dbReference>
<reference evidence="4" key="1">
    <citation type="submission" date="2025-08" db="UniProtKB">
        <authorList>
            <consortium name="RefSeq"/>
        </authorList>
    </citation>
    <scope>IDENTIFICATION</scope>
</reference>
<dbReference type="GO" id="GO:0005096">
    <property type="term" value="F:GTPase activator activity"/>
    <property type="evidence" value="ECO:0007669"/>
    <property type="project" value="TreeGrafter"/>
</dbReference>
<feature type="compositionally biased region" description="Polar residues" evidence="1">
    <location>
        <begin position="497"/>
        <end position="511"/>
    </location>
</feature>
<evidence type="ECO:0000313" key="3">
    <source>
        <dbReference type="Proteomes" id="UP000515159"/>
    </source>
</evidence>
<dbReference type="KEGG" id="gsh:117363887"/>
<dbReference type="InParanoid" id="A0A6P8RS40"/>
<feature type="compositionally biased region" description="Basic and acidic residues" evidence="1">
    <location>
        <begin position="457"/>
        <end position="468"/>
    </location>
</feature>
<keyword evidence="3" id="KW-1185">Reference proteome</keyword>
<dbReference type="PANTHER" id="PTHR15670:SF4">
    <property type="entry name" value="RHO GTPASE-ACTIVATING PROTEIN 11A"/>
    <property type="match status" value="1"/>
</dbReference>
<sequence length="993" mass="110552">MKRSMAHKGLLQMVVLQQLRTYGIKLKHWNCKQAAPEEGKCVATPIVLEERTKTFGTPLYALPKSYVQEYGNIPIFLIEACKHLEEHVEIEGLFRKSGSIVRLKALKSKLDHGDSCLSTAAPCDVAGLLKQFFRELPEPILQSDLHEAFLKAQQLGCEEERSTATLLLSCLLPDGNRETLRFFFSFLHNVARRSDENKMNSSNLAVIFAPNLLQSPDGHERMSTNTEKKLRLQAALVRTLIEHAAEFGSIPEVLLQRIPALPNIDMHCGTPSLEGNEEVKNGLPGEHKRCKRRSLGAFSSMMTPMIPTPSKKRKLLSDSSQGFSSKKLNSLKHHLTFDLPSNSLCDSGSTPVSDQTERSPCTSFETFQYSPYSSGIKSLFNSGSQRRSKRLETKKIQRIESGKMSCFSPKLSRKEMVRRSLRLRFSLSKNSRDTVLNRHMSNSGSENIGWRLASQWESEKAAEPKKNESTFSPSQDEKFKKRDAQNISRPQEKLLTPESTLAENNQISWSGPSPVELQEFNDEEGTWGVGSPHVRNHFLESVLGDSKPFTVPLNLKSSTIANYEQGQEEAINGDENVTETMLLKIQKAFSDSGSNLHTLISETKHSAVPPSEEKLAGMICKQESKLDVAEANDFSKKPLHKSCSIKNSTIKKTSSLAKGDEFRDKSECEYHVEDLQEEKVSEDLQPSQLACVKDQQSFFIHLSKAKINKPDYHRQIKVVKLEPSTNHLGNDMSSILNPLTSERSDVTAQPTCALANVSKAENAHVFKKCSLAPVFVTHKQKIIDSASHVNVSNHIQWFNKISLNGTRPTSSSEFPGSPLRRINSLSEVKRQVAGNIVVKPDGSIPLVKSVSCDGMHSFCMEATYLDTVPLHPCSKALTKQEATSHEHLKKSCDQIIDPFEHLDLVNAKADKSKASLLVQSKSALGDVTNHDVPKATGESLVSQKSSLNRIPVANIENSVLWKISGKEKCRFKGSPKNPIAKARFQPASKPLEL</sequence>
<accession>A0A6P8RS40</accession>
<gene>
    <name evidence="4" type="primary">ARHGAP11A</name>
</gene>
<proteinExistence type="predicted"/>
<dbReference type="Proteomes" id="UP000515159">
    <property type="component" value="Chromosome 7"/>
</dbReference>
<dbReference type="SMART" id="SM00324">
    <property type="entry name" value="RhoGAP"/>
    <property type="match status" value="1"/>
</dbReference>
<dbReference type="CTD" id="9824"/>